<sequence length="159" mass="17682">MIFRRFAAPALLTASLLALTACGGNVNLNPMGWFSSDGVEEIALIPEGGFLDDQENRGLVADVIELEILRAQGGAIIRAKGLPPRLGYWDAELVPENFERPEDGVLTYMFRITEPYYRTQTGRSKQREVYVGHFVSDIKLQGVRTIRVVGANNSRSARR</sequence>
<reference evidence="2 3" key="1">
    <citation type="submission" date="2018-03" db="EMBL/GenBank/DDBJ databases">
        <authorList>
            <person name="Keele B.F."/>
        </authorList>
    </citation>
    <scope>NUCLEOTIDE SEQUENCE [LARGE SCALE GENOMIC DNA]</scope>
    <source>
        <strain evidence="2 3">CECT 8811</strain>
    </source>
</reference>
<keyword evidence="3" id="KW-1185">Reference proteome</keyword>
<feature type="chain" id="PRO_5015331638" description="Lipoprotein" evidence="1">
    <location>
        <begin position="24"/>
        <end position="159"/>
    </location>
</feature>
<dbReference type="PROSITE" id="PS51257">
    <property type="entry name" value="PROKAR_LIPOPROTEIN"/>
    <property type="match status" value="1"/>
</dbReference>
<proteinExistence type="predicted"/>
<evidence type="ECO:0008006" key="4">
    <source>
        <dbReference type="Google" id="ProtNLM"/>
    </source>
</evidence>
<keyword evidence="1" id="KW-0732">Signal</keyword>
<gene>
    <name evidence="2" type="ORF">ALP8811_01478</name>
</gene>
<dbReference type="AlphaFoldDB" id="A0A2R8AKA1"/>
<organism evidence="2 3">
    <name type="scientific">Aliiroseovarius pelagivivens</name>
    <dbReference type="NCBI Taxonomy" id="1639690"/>
    <lineage>
        <taxon>Bacteria</taxon>
        <taxon>Pseudomonadati</taxon>
        <taxon>Pseudomonadota</taxon>
        <taxon>Alphaproteobacteria</taxon>
        <taxon>Rhodobacterales</taxon>
        <taxon>Paracoccaceae</taxon>
        <taxon>Aliiroseovarius</taxon>
    </lineage>
</organism>
<name>A0A2R8AKA1_9RHOB</name>
<dbReference type="RefSeq" id="WP_108856473.1">
    <property type="nucleotide sequence ID" value="NZ_OMOI01000001.1"/>
</dbReference>
<dbReference type="EMBL" id="OMOI01000001">
    <property type="protein sequence ID" value="SPF76473.1"/>
    <property type="molecule type" value="Genomic_DNA"/>
</dbReference>
<evidence type="ECO:0000313" key="2">
    <source>
        <dbReference type="EMBL" id="SPF76473.1"/>
    </source>
</evidence>
<evidence type="ECO:0000313" key="3">
    <source>
        <dbReference type="Proteomes" id="UP000244911"/>
    </source>
</evidence>
<feature type="signal peptide" evidence="1">
    <location>
        <begin position="1"/>
        <end position="23"/>
    </location>
</feature>
<accession>A0A2R8AKA1</accession>
<dbReference type="Proteomes" id="UP000244911">
    <property type="component" value="Unassembled WGS sequence"/>
</dbReference>
<dbReference type="OrthoDB" id="7773807at2"/>
<evidence type="ECO:0000256" key="1">
    <source>
        <dbReference type="SAM" id="SignalP"/>
    </source>
</evidence>
<protein>
    <recommendedName>
        <fullName evidence="4">Lipoprotein</fullName>
    </recommendedName>
</protein>